<dbReference type="GeneID" id="115883292"/>
<keyword evidence="6" id="KW-1185">Reference proteome</keyword>
<dbReference type="Pfam" id="PF02312">
    <property type="entry name" value="CBF_beta"/>
    <property type="match status" value="1"/>
</dbReference>
<dbReference type="GO" id="GO:0016513">
    <property type="term" value="C:core-binding factor complex"/>
    <property type="evidence" value="ECO:0007669"/>
    <property type="project" value="TreeGrafter"/>
</dbReference>
<dbReference type="PANTHER" id="PTHR10276:SF3">
    <property type="entry name" value="CORE-BINDING FACTOR SUBUNIT BETA"/>
    <property type="match status" value="1"/>
</dbReference>
<dbReference type="RefSeq" id="XP_030757485.1">
    <property type="nucleotide sequence ID" value="XM_030901625.1"/>
</dbReference>
<sequence>MSMLQHESLFSMVPSSFEGIPVYEQPRPRFIFKMPRVVPDQKGKFESDELFRRLSRDSEVRYTGHRERPQEERMKRFINACQEGHTEIAFTATGTNLQLIFDSQNLPYATQSQCEFQKEQNKVNIKSSFIMNGVCVRWRGWIDLDRLDGVGCLEFDEEAALNEDRLLRQQMERYSQRLRDFEDSKVPRRPDNLEELRMANNLAAAHGHHSHLAPVAATSRCHGPQRTDRRMT</sequence>
<dbReference type="InParanoid" id="A0A6J2Y3A4"/>
<dbReference type="InterPro" id="IPR036552">
    <property type="entry name" value="CBF_bsu_sf"/>
</dbReference>
<comment type="similarity">
    <text evidence="3">Belongs to the CBF-beta family.</text>
</comment>
<keyword evidence="2" id="KW-0539">Nucleus</keyword>
<dbReference type="FunCoup" id="A0A6J2Y3A4">
    <property type="interactions" value="1344"/>
</dbReference>
<comment type="subcellular location">
    <subcellularLocation>
        <location evidence="1">Nucleus</location>
    </subcellularLocation>
</comment>
<dbReference type="Proteomes" id="UP000504635">
    <property type="component" value="Unplaced"/>
</dbReference>
<evidence type="ECO:0000256" key="5">
    <source>
        <dbReference type="SAM" id="MobiDB-lite"/>
    </source>
</evidence>
<dbReference type="GO" id="GO:0043565">
    <property type="term" value="F:sequence-specific DNA binding"/>
    <property type="evidence" value="ECO:0007669"/>
    <property type="project" value="TreeGrafter"/>
</dbReference>
<evidence type="ECO:0000256" key="2">
    <source>
        <dbReference type="ARBA" id="ARBA00023242"/>
    </source>
</evidence>
<dbReference type="PANTHER" id="PTHR10276">
    <property type="entry name" value="CORE-BINDING FACTOR, BETA SUBUNIT"/>
    <property type="match status" value="1"/>
</dbReference>
<comment type="function">
    <text evidence="4">Regulates the DNA-binding properties of Runt.</text>
</comment>
<protein>
    <submittedName>
        <fullName evidence="7">Protein big brother</fullName>
    </submittedName>
</protein>
<dbReference type="GO" id="GO:0035206">
    <property type="term" value="P:regulation of hemocyte proliferation"/>
    <property type="evidence" value="ECO:0007669"/>
    <property type="project" value="UniProtKB-ARBA"/>
</dbReference>
<evidence type="ECO:0000313" key="7">
    <source>
        <dbReference type="RefSeq" id="XP_030757485.1"/>
    </source>
</evidence>
<dbReference type="FunFam" id="2.40.250.10:FF:000001">
    <property type="entry name" value="Core-binding factor subunit beta"/>
    <property type="match status" value="1"/>
</dbReference>
<dbReference type="OrthoDB" id="10026505at2759"/>
<dbReference type="GO" id="GO:0003713">
    <property type="term" value="F:transcription coactivator activity"/>
    <property type="evidence" value="ECO:0007669"/>
    <property type="project" value="InterPro"/>
</dbReference>
<gene>
    <name evidence="7" type="primary">LOC115883292</name>
</gene>
<feature type="region of interest" description="Disordered" evidence="5">
    <location>
        <begin position="208"/>
        <end position="232"/>
    </location>
</feature>
<organism evidence="6 7">
    <name type="scientific">Sitophilus oryzae</name>
    <name type="common">Rice weevil</name>
    <name type="synonym">Curculio oryzae</name>
    <dbReference type="NCBI Taxonomy" id="7048"/>
    <lineage>
        <taxon>Eukaryota</taxon>
        <taxon>Metazoa</taxon>
        <taxon>Ecdysozoa</taxon>
        <taxon>Arthropoda</taxon>
        <taxon>Hexapoda</taxon>
        <taxon>Insecta</taxon>
        <taxon>Pterygota</taxon>
        <taxon>Neoptera</taxon>
        <taxon>Endopterygota</taxon>
        <taxon>Coleoptera</taxon>
        <taxon>Polyphaga</taxon>
        <taxon>Cucujiformia</taxon>
        <taxon>Curculionidae</taxon>
        <taxon>Dryophthorinae</taxon>
        <taxon>Sitophilus</taxon>
    </lineage>
</organism>
<evidence type="ECO:0000256" key="1">
    <source>
        <dbReference type="ARBA" id="ARBA00004123"/>
    </source>
</evidence>
<dbReference type="GO" id="GO:0006357">
    <property type="term" value="P:regulation of transcription by RNA polymerase II"/>
    <property type="evidence" value="ECO:0007669"/>
    <property type="project" value="TreeGrafter"/>
</dbReference>
<dbReference type="InterPro" id="IPR003417">
    <property type="entry name" value="CBF_beta"/>
</dbReference>
<dbReference type="AlphaFoldDB" id="A0A6J2Y3A4"/>
<dbReference type="SUPFAM" id="SSF50723">
    <property type="entry name" value="Core binding factor beta, CBF"/>
    <property type="match status" value="1"/>
</dbReference>
<accession>A0A6J2Y3A4</accession>
<evidence type="ECO:0000256" key="4">
    <source>
        <dbReference type="ARBA" id="ARBA00057581"/>
    </source>
</evidence>
<dbReference type="Gene3D" id="2.40.250.10">
    <property type="entry name" value="Core binding factor, beta subunit"/>
    <property type="match status" value="1"/>
</dbReference>
<reference evidence="7" key="1">
    <citation type="submission" date="2025-08" db="UniProtKB">
        <authorList>
            <consortium name="RefSeq"/>
        </authorList>
    </citation>
    <scope>IDENTIFICATION</scope>
    <source>
        <tissue evidence="7">Gonads</tissue>
    </source>
</reference>
<evidence type="ECO:0000256" key="3">
    <source>
        <dbReference type="ARBA" id="ARBA00025734"/>
    </source>
</evidence>
<proteinExistence type="inferred from homology"/>
<dbReference type="CTD" id="107447"/>
<evidence type="ECO:0000313" key="6">
    <source>
        <dbReference type="Proteomes" id="UP000504635"/>
    </source>
</evidence>
<dbReference type="KEGG" id="soy:115883292"/>
<name>A0A6J2Y3A4_SITOR</name>